<protein>
    <submittedName>
        <fullName evidence="2">Uncharacterized protein</fullName>
    </submittedName>
</protein>
<keyword evidence="3" id="KW-1185">Reference proteome</keyword>
<dbReference type="AlphaFoldDB" id="A0A8T0MXQ4"/>
<evidence type="ECO:0000313" key="2">
    <source>
        <dbReference type="EMBL" id="KAG2540359.1"/>
    </source>
</evidence>
<accession>A0A8T0MXQ4</accession>
<comment type="caution">
    <text evidence="2">The sequence shown here is derived from an EMBL/GenBank/DDBJ whole genome shotgun (WGS) entry which is preliminary data.</text>
</comment>
<feature type="compositionally biased region" description="Low complexity" evidence="1">
    <location>
        <begin position="235"/>
        <end position="244"/>
    </location>
</feature>
<sequence length="279" mass="29931">MRLFPVFVSGRDSNRDKMIPLVPVGVTNRDKMSAQLFVPVEATNRDKRPLFCPADTRQTFFQEKKNIGSRCSGSAGHHNHAAGRAAARGRAATAHRRPRWLPFGAAPPPPAGAPAGRRPRPRHRPWPCSPRTPLPAAVRGRTAACGHASASRGHPRRPWPGHRVLMPHRDGREPSPVGGGGGELVADLGREGAAPSSVRERRGRAAAGHGWRGGALQLRGDGRRHADAARGGVGRAAASRSGMGQRRRCLRRGGPHLHHSWRDEDSAVAGGRGAAPRRN</sequence>
<feature type="compositionally biased region" description="Basic residues" evidence="1">
    <location>
        <begin position="245"/>
        <end position="259"/>
    </location>
</feature>
<feature type="compositionally biased region" description="Low complexity" evidence="1">
    <location>
        <begin position="82"/>
        <end position="92"/>
    </location>
</feature>
<name>A0A8T0MXQ4_PANVG</name>
<evidence type="ECO:0000256" key="1">
    <source>
        <dbReference type="SAM" id="MobiDB-lite"/>
    </source>
</evidence>
<organism evidence="2 3">
    <name type="scientific">Panicum virgatum</name>
    <name type="common">Blackwell switchgrass</name>
    <dbReference type="NCBI Taxonomy" id="38727"/>
    <lineage>
        <taxon>Eukaryota</taxon>
        <taxon>Viridiplantae</taxon>
        <taxon>Streptophyta</taxon>
        <taxon>Embryophyta</taxon>
        <taxon>Tracheophyta</taxon>
        <taxon>Spermatophyta</taxon>
        <taxon>Magnoliopsida</taxon>
        <taxon>Liliopsida</taxon>
        <taxon>Poales</taxon>
        <taxon>Poaceae</taxon>
        <taxon>PACMAD clade</taxon>
        <taxon>Panicoideae</taxon>
        <taxon>Panicodae</taxon>
        <taxon>Paniceae</taxon>
        <taxon>Panicinae</taxon>
        <taxon>Panicum</taxon>
        <taxon>Panicum sect. Hiantes</taxon>
    </lineage>
</organism>
<evidence type="ECO:0000313" key="3">
    <source>
        <dbReference type="Proteomes" id="UP000823388"/>
    </source>
</evidence>
<dbReference type="Proteomes" id="UP000823388">
    <property type="component" value="Chromosome 9N"/>
</dbReference>
<dbReference type="EMBL" id="CM029054">
    <property type="protein sequence ID" value="KAG2540359.1"/>
    <property type="molecule type" value="Genomic_DNA"/>
</dbReference>
<proteinExistence type="predicted"/>
<reference evidence="2" key="1">
    <citation type="submission" date="2020-05" db="EMBL/GenBank/DDBJ databases">
        <title>WGS assembly of Panicum virgatum.</title>
        <authorList>
            <person name="Lovell J.T."/>
            <person name="Jenkins J."/>
            <person name="Shu S."/>
            <person name="Juenger T.E."/>
            <person name="Schmutz J."/>
        </authorList>
    </citation>
    <scope>NUCLEOTIDE SEQUENCE</scope>
    <source>
        <strain evidence="2">AP13</strain>
    </source>
</reference>
<feature type="region of interest" description="Disordered" evidence="1">
    <location>
        <begin position="69"/>
        <end position="279"/>
    </location>
</feature>
<gene>
    <name evidence="2" type="ORF">PVAP13_9NG550414</name>
</gene>